<dbReference type="Pfam" id="PF20236">
    <property type="entry name" value="DUF6593"/>
    <property type="match status" value="1"/>
</dbReference>
<dbReference type="Proteomes" id="UP000613580">
    <property type="component" value="Unassembled WGS sequence"/>
</dbReference>
<dbReference type="AlphaFoldDB" id="A0A8H6SVF9"/>
<protein>
    <recommendedName>
        <fullName evidence="1">DUF6593 domain-containing protein</fullName>
    </recommendedName>
</protein>
<accession>A0A8H6SVF9</accession>
<evidence type="ECO:0000313" key="2">
    <source>
        <dbReference type="EMBL" id="KAF7305572.1"/>
    </source>
</evidence>
<comment type="caution">
    <text evidence="2">The sequence shown here is derived from an EMBL/GenBank/DDBJ whole genome shotgun (WGS) entry which is preliminary data.</text>
</comment>
<reference evidence="2" key="1">
    <citation type="submission" date="2020-05" db="EMBL/GenBank/DDBJ databases">
        <title>Mycena genomes resolve the evolution of fungal bioluminescence.</title>
        <authorList>
            <person name="Tsai I.J."/>
        </authorList>
    </citation>
    <scope>NUCLEOTIDE SEQUENCE</scope>
    <source>
        <strain evidence="2">110903Hualien_Pintung</strain>
    </source>
</reference>
<evidence type="ECO:0000259" key="1">
    <source>
        <dbReference type="Pfam" id="PF20236"/>
    </source>
</evidence>
<dbReference type="EMBL" id="JACAZE010000010">
    <property type="protein sequence ID" value="KAF7305572.1"/>
    <property type="molecule type" value="Genomic_DNA"/>
</dbReference>
<gene>
    <name evidence="2" type="ORF">HMN09_00810400</name>
</gene>
<dbReference type="InterPro" id="IPR046528">
    <property type="entry name" value="DUF6593"/>
</dbReference>
<feature type="domain" description="DUF6593" evidence="1">
    <location>
        <begin position="17"/>
        <end position="141"/>
    </location>
</feature>
<organism evidence="2 3">
    <name type="scientific">Mycena chlorophos</name>
    <name type="common">Agaric fungus</name>
    <name type="synonym">Agaricus chlorophos</name>
    <dbReference type="NCBI Taxonomy" id="658473"/>
    <lineage>
        <taxon>Eukaryota</taxon>
        <taxon>Fungi</taxon>
        <taxon>Dikarya</taxon>
        <taxon>Basidiomycota</taxon>
        <taxon>Agaricomycotina</taxon>
        <taxon>Agaricomycetes</taxon>
        <taxon>Agaricomycetidae</taxon>
        <taxon>Agaricales</taxon>
        <taxon>Marasmiineae</taxon>
        <taxon>Mycenaceae</taxon>
        <taxon>Mycena</taxon>
    </lineage>
</organism>
<name>A0A8H6SVF9_MYCCL</name>
<proteinExistence type="predicted"/>
<dbReference type="OrthoDB" id="2998550at2759"/>
<sequence length="178" mass="20291">MAAPIPFSFLGAHINDSAVVGPDQAVHYEISTTRGFMKRKVTTIKSADGVTGSINWREETFTLNGVEKQWDDLQHRETTGIFHIPKMERTWNWSERPYNLKYVDRHKELLATPTFPGGEVVRYNPRRHRPFHAESDTPAVIYFPQNMDPTERMFLLMVVLRMEFLREAAEAAAAAGGG</sequence>
<keyword evidence="3" id="KW-1185">Reference proteome</keyword>
<evidence type="ECO:0000313" key="3">
    <source>
        <dbReference type="Proteomes" id="UP000613580"/>
    </source>
</evidence>